<protein>
    <submittedName>
        <fullName evidence="10">Choline transporter</fullName>
    </submittedName>
</protein>
<dbReference type="InterPro" id="IPR000060">
    <property type="entry name" value="BCCT_transptr"/>
</dbReference>
<evidence type="ECO:0000313" key="11">
    <source>
        <dbReference type="Proteomes" id="UP000035909"/>
    </source>
</evidence>
<evidence type="ECO:0000256" key="6">
    <source>
        <dbReference type="ARBA" id="ARBA00022989"/>
    </source>
</evidence>
<evidence type="ECO:0000256" key="3">
    <source>
        <dbReference type="ARBA" id="ARBA00022448"/>
    </source>
</evidence>
<dbReference type="Pfam" id="PF02028">
    <property type="entry name" value="BCCT"/>
    <property type="match status" value="1"/>
</dbReference>
<organism evidence="10 11">
    <name type="scientific">Photobacterium ganghwense</name>
    <dbReference type="NCBI Taxonomy" id="320778"/>
    <lineage>
        <taxon>Bacteria</taxon>
        <taxon>Pseudomonadati</taxon>
        <taxon>Pseudomonadota</taxon>
        <taxon>Gammaproteobacteria</taxon>
        <taxon>Vibrionales</taxon>
        <taxon>Vibrionaceae</taxon>
        <taxon>Photobacterium</taxon>
    </lineage>
</organism>
<dbReference type="GO" id="GO:0022857">
    <property type="term" value="F:transmembrane transporter activity"/>
    <property type="evidence" value="ECO:0007669"/>
    <property type="project" value="InterPro"/>
</dbReference>
<keyword evidence="7 9" id="KW-0472">Membrane</keyword>
<reference evidence="10 11" key="1">
    <citation type="submission" date="2015-05" db="EMBL/GenBank/DDBJ databases">
        <title>Photobacterium galathea sp. nov.</title>
        <authorList>
            <person name="Machado H."/>
            <person name="Gram L."/>
        </authorList>
    </citation>
    <scope>NUCLEOTIDE SEQUENCE [LARGE SCALE GENOMIC DNA]</scope>
    <source>
        <strain evidence="10 11">DSM 22954</strain>
    </source>
</reference>
<evidence type="ECO:0000256" key="1">
    <source>
        <dbReference type="ARBA" id="ARBA00004651"/>
    </source>
</evidence>
<name>A0A0J1H5D2_9GAMM</name>
<dbReference type="PANTHER" id="PTHR30047">
    <property type="entry name" value="HIGH-AFFINITY CHOLINE TRANSPORT PROTEIN-RELATED"/>
    <property type="match status" value="1"/>
</dbReference>
<dbReference type="EMBL" id="LDOU01000019">
    <property type="protein sequence ID" value="KLV06911.1"/>
    <property type="molecule type" value="Genomic_DNA"/>
</dbReference>
<keyword evidence="11" id="KW-1185">Reference proteome</keyword>
<dbReference type="NCBIfam" id="TIGR00842">
    <property type="entry name" value="bcct"/>
    <property type="match status" value="1"/>
</dbReference>
<comment type="subcellular location">
    <subcellularLocation>
        <location evidence="1">Cell membrane</location>
        <topology evidence="1">Multi-pass membrane protein</topology>
    </subcellularLocation>
</comment>
<feature type="region of interest" description="Disordered" evidence="8">
    <location>
        <begin position="536"/>
        <end position="555"/>
    </location>
</feature>
<accession>A0A0J1H5D2</accession>
<comment type="similarity">
    <text evidence="2">Belongs to the BCCT transporter (TC 2.A.15) family.</text>
</comment>
<feature type="transmembrane region" description="Helical" evidence="9">
    <location>
        <begin position="12"/>
        <end position="34"/>
    </location>
</feature>
<feature type="transmembrane region" description="Helical" evidence="9">
    <location>
        <begin position="146"/>
        <end position="164"/>
    </location>
</feature>
<keyword evidence="5 9" id="KW-0812">Transmembrane</keyword>
<feature type="transmembrane region" description="Helical" evidence="9">
    <location>
        <begin position="496"/>
        <end position="520"/>
    </location>
</feature>
<keyword evidence="3" id="KW-0813">Transport</keyword>
<feature type="transmembrane region" description="Helical" evidence="9">
    <location>
        <begin position="470"/>
        <end position="490"/>
    </location>
</feature>
<dbReference type="RefSeq" id="WP_047886738.1">
    <property type="nucleotide sequence ID" value="NZ_CP071325.1"/>
</dbReference>
<comment type="caution">
    <text evidence="10">The sequence shown here is derived from an EMBL/GenBank/DDBJ whole genome shotgun (WGS) entry which is preliminary data.</text>
</comment>
<feature type="transmembrane region" description="Helical" evidence="9">
    <location>
        <begin position="233"/>
        <end position="251"/>
    </location>
</feature>
<feature type="compositionally biased region" description="Basic and acidic residues" evidence="8">
    <location>
        <begin position="536"/>
        <end position="553"/>
    </location>
</feature>
<evidence type="ECO:0000256" key="4">
    <source>
        <dbReference type="ARBA" id="ARBA00022475"/>
    </source>
</evidence>
<evidence type="ECO:0000256" key="9">
    <source>
        <dbReference type="SAM" id="Phobius"/>
    </source>
</evidence>
<keyword evidence="4" id="KW-1003">Cell membrane</keyword>
<proteinExistence type="inferred from homology"/>
<evidence type="ECO:0000256" key="2">
    <source>
        <dbReference type="ARBA" id="ARBA00005658"/>
    </source>
</evidence>
<evidence type="ECO:0000256" key="7">
    <source>
        <dbReference type="ARBA" id="ARBA00023136"/>
    </source>
</evidence>
<dbReference type="PANTHER" id="PTHR30047:SF7">
    <property type="entry name" value="HIGH-AFFINITY CHOLINE TRANSPORT PROTEIN"/>
    <property type="match status" value="1"/>
</dbReference>
<dbReference type="PATRIC" id="fig|320778.3.peg.3948"/>
<feature type="transmembrane region" description="Helical" evidence="9">
    <location>
        <begin position="54"/>
        <end position="72"/>
    </location>
</feature>
<keyword evidence="6 9" id="KW-1133">Transmembrane helix</keyword>
<evidence type="ECO:0000256" key="8">
    <source>
        <dbReference type="SAM" id="MobiDB-lite"/>
    </source>
</evidence>
<gene>
    <name evidence="10" type="ORF">ABT57_18160</name>
</gene>
<dbReference type="AlphaFoldDB" id="A0A0J1H5D2"/>
<feature type="transmembrane region" description="Helical" evidence="9">
    <location>
        <begin position="192"/>
        <end position="213"/>
    </location>
</feature>
<feature type="transmembrane region" description="Helical" evidence="9">
    <location>
        <begin position="263"/>
        <end position="283"/>
    </location>
</feature>
<feature type="transmembrane region" description="Helical" evidence="9">
    <location>
        <begin position="92"/>
        <end position="113"/>
    </location>
</feature>
<feature type="transmembrane region" description="Helical" evidence="9">
    <location>
        <begin position="318"/>
        <end position="336"/>
    </location>
</feature>
<sequence>MRATSGILKGLNPTVTIASKIVVIGFVLFCAILANQAGQYFETISGILLQNMKWFYIGLVSLVVGFLIYLMVSRYGHIRLGKDDEKPEFSYLSWISMLFSGGMGIGLIFWSVAEPMWHYADNPFTEGLTNQSAATAMRLTFFHWGLHPWSVFIIVALALAYFSYRKDLPFTLRSILYPLVGERIYGPIGHTVDILTVAVTAFGISQTLGMGVIQINSGLNQAFGFDISLGTQLIIIVTLCTCAVASVLSGVGKGIRRLSEWNMILSLLLVLVVLYIGPTRYILNTMLESTGAYAQNLVGMSFWSDAQNDSGWQNWWTAYYWPWWMTWAPFVGMFVARISKGRTIRELIGGALIVPTLITFLWISVFGGAALKVEQDARIAYQNKVVAAQEANQPTPPAFTGGPILEATKADTTRALFTLFDNLDTDLFGKLLSTLACLLLGTYFITSADSGTLVLCTLDAGGDSEPPKSIRILWGIMIAAIAGVLLYAGGLKAMQTASIIAGFPIAIFIAVMSLTLFHCIRREPKPWAMLPEHVHPEKDKLDGPVEPLSEPKTELNTATATATAVQANLADKPDTDLAVDQKPLLS</sequence>
<evidence type="ECO:0000313" key="10">
    <source>
        <dbReference type="EMBL" id="KLV06911.1"/>
    </source>
</evidence>
<evidence type="ECO:0000256" key="5">
    <source>
        <dbReference type="ARBA" id="ARBA00022692"/>
    </source>
</evidence>
<dbReference type="Proteomes" id="UP000035909">
    <property type="component" value="Unassembled WGS sequence"/>
</dbReference>
<dbReference type="GO" id="GO:0005886">
    <property type="term" value="C:plasma membrane"/>
    <property type="evidence" value="ECO:0007669"/>
    <property type="project" value="UniProtKB-SubCell"/>
</dbReference>
<feature type="transmembrane region" description="Helical" evidence="9">
    <location>
        <begin position="348"/>
        <end position="371"/>
    </location>
</feature>